<evidence type="ECO:0000313" key="4">
    <source>
        <dbReference type="Proteomes" id="UP000317078"/>
    </source>
</evidence>
<dbReference type="Proteomes" id="UP000317078">
    <property type="component" value="Unassembled WGS sequence"/>
</dbReference>
<reference evidence="3 4" key="1">
    <citation type="journal article" date="2019" name="Environ. Microbiol.">
        <title>Species interactions and distinct microbial communities in high Arctic permafrost affected cryosols are associated with the CH4 and CO2 gas fluxes.</title>
        <authorList>
            <person name="Altshuler I."/>
            <person name="Hamel J."/>
            <person name="Turney S."/>
            <person name="Magnuson E."/>
            <person name="Levesque R."/>
            <person name="Greer C."/>
            <person name="Whyte L.G."/>
        </authorList>
    </citation>
    <scope>NUCLEOTIDE SEQUENCE [LARGE SCALE GENOMIC DNA]</scope>
    <source>
        <strain evidence="3 4">S9.3B</strain>
    </source>
</reference>
<organism evidence="3 4">
    <name type="scientific">Muricoccus nepalensis</name>
    <dbReference type="NCBI Taxonomy" id="1854500"/>
    <lineage>
        <taxon>Bacteria</taxon>
        <taxon>Pseudomonadati</taxon>
        <taxon>Pseudomonadota</taxon>
        <taxon>Alphaproteobacteria</taxon>
        <taxon>Acetobacterales</taxon>
        <taxon>Roseomonadaceae</taxon>
        <taxon>Muricoccus</taxon>
    </lineage>
</organism>
<evidence type="ECO:0000256" key="2">
    <source>
        <dbReference type="SAM" id="Phobius"/>
    </source>
</evidence>
<feature type="region of interest" description="Disordered" evidence="1">
    <location>
        <begin position="1"/>
        <end position="28"/>
    </location>
</feature>
<dbReference type="EMBL" id="RCZP01000038">
    <property type="protein sequence ID" value="TPG46929.1"/>
    <property type="molecule type" value="Genomic_DNA"/>
</dbReference>
<comment type="caution">
    <text evidence="3">The sequence shown here is derived from an EMBL/GenBank/DDBJ whole genome shotgun (WGS) entry which is preliminary data.</text>
</comment>
<feature type="compositionally biased region" description="Pro residues" evidence="1">
    <location>
        <begin position="8"/>
        <end position="26"/>
    </location>
</feature>
<name>A0A502FCA1_9PROT</name>
<keyword evidence="2" id="KW-1133">Transmembrane helix</keyword>
<protein>
    <submittedName>
        <fullName evidence="3">Uncharacterized protein</fullName>
    </submittedName>
</protein>
<evidence type="ECO:0000256" key="1">
    <source>
        <dbReference type="SAM" id="MobiDB-lite"/>
    </source>
</evidence>
<accession>A0A502FCA1</accession>
<keyword evidence="4" id="KW-1185">Reference proteome</keyword>
<dbReference type="RefSeq" id="WP_140886327.1">
    <property type="nucleotide sequence ID" value="NZ_RCZP01000038.1"/>
</dbReference>
<gene>
    <name evidence="3" type="ORF">EAH89_24325</name>
</gene>
<sequence>MTDNGPASPAPGTPPPESPAPWPPPSLLERAGVGRGGRLVAAVLIVLLAPLWLPLYFLAIGVAAKLLPRLRDAARLEEAWSTLRSRPGRRDSAP</sequence>
<dbReference type="AlphaFoldDB" id="A0A502FCA1"/>
<evidence type="ECO:0000313" key="3">
    <source>
        <dbReference type="EMBL" id="TPG46929.1"/>
    </source>
</evidence>
<keyword evidence="2" id="KW-0472">Membrane</keyword>
<proteinExistence type="predicted"/>
<keyword evidence="2" id="KW-0812">Transmembrane</keyword>
<feature type="transmembrane region" description="Helical" evidence="2">
    <location>
        <begin position="39"/>
        <end position="67"/>
    </location>
</feature>